<name>A0ABW3ZWX7_9BACI</name>
<dbReference type="RefSeq" id="WP_382401570.1">
    <property type="nucleotide sequence ID" value="NZ_JBHTNH010000028.1"/>
</dbReference>
<keyword evidence="2" id="KW-1185">Reference proteome</keyword>
<evidence type="ECO:0000313" key="1">
    <source>
        <dbReference type="EMBL" id="MFD1362733.1"/>
    </source>
</evidence>
<gene>
    <name evidence="1" type="ORF">ACFQ4A_13820</name>
</gene>
<reference evidence="2" key="1">
    <citation type="journal article" date="2019" name="Int. J. Syst. Evol. Microbiol.">
        <title>The Global Catalogue of Microorganisms (GCM) 10K type strain sequencing project: providing services to taxonomists for standard genome sequencing and annotation.</title>
        <authorList>
            <consortium name="The Broad Institute Genomics Platform"/>
            <consortium name="The Broad Institute Genome Sequencing Center for Infectious Disease"/>
            <person name="Wu L."/>
            <person name="Ma J."/>
        </authorList>
    </citation>
    <scope>NUCLEOTIDE SEQUENCE [LARGE SCALE GENOMIC DNA]</scope>
    <source>
        <strain evidence="2">CCUG 54822</strain>
    </source>
</reference>
<organism evidence="1 2">
    <name type="scientific">Lentibacillus salinarum</name>
    <dbReference type="NCBI Taxonomy" id="446820"/>
    <lineage>
        <taxon>Bacteria</taxon>
        <taxon>Bacillati</taxon>
        <taxon>Bacillota</taxon>
        <taxon>Bacilli</taxon>
        <taxon>Bacillales</taxon>
        <taxon>Bacillaceae</taxon>
        <taxon>Lentibacillus</taxon>
    </lineage>
</organism>
<comment type="caution">
    <text evidence="1">The sequence shown here is derived from an EMBL/GenBank/DDBJ whole genome shotgun (WGS) entry which is preliminary data.</text>
</comment>
<protein>
    <submittedName>
        <fullName evidence="1">Uncharacterized protein</fullName>
    </submittedName>
</protein>
<dbReference type="EMBL" id="JBHTNH010000028">
    <property type="protein sequence ID" value="MFD1362733.1"/>
    <property type="molecule type" value="Genomic_DNA"/>
</dbReference>
<dbReference type="Proteomes" id="UP001597178">
    <property type="component" value="Unassembled WGS sequence"/>
</dbReference>
<sequence>MTKLIDQFNLAEDYSEMYYQRYLEHEDGSTIGTDIDNWLGHWLGFRSFSEDIIADALLGEVLQADIQDVLEKSPREQWAEDINWRSAEILGWTALQIAHMMEYLREREQHEGLGTVLEDLAHTEANYASLIERFSANDGEAYVQYYDARPGLFDFTTGFFFEILETPMDSEEGRQRYEQIFEGGDTNEQIETLLEEFRRPLVQDVWGGMHILTGFFNYLQTEEEA</sequence>
<accession>A0ABW3ZWX7</accession>
<proteinExistence type="predicted"/>
<evidence type="ECO:0000313" key="2">
    <source>
        <dbReference type="Proteomes" id="UP001597178"/>
    </source>
</evidence>